<keyword evidence="3 6" id="KW-0812">Transmembrane</keyword>
<reference evidence="8 9" key="1">
    <citation type="submission" date="2023-01" db="EMBL/GenBank/DDBJ databases">
        <title>Novel species of the genus Vogesella isolated from rivers.</title>
        <authorList>
            <person name="Lu H."/>
        </authorList>
    </citation>
    <scope>NUCLEOTIDE SEQUENCE [LARGE SCALE GENOMIC DNA]</scope>
    <source>
        <strain evidence="8 9">DC21W</strain>
    </source>
</reference>
<proteinExistence type="predicted"/>
<keyword evidence="4 6" id="KW-1133">Transmembrane helix</keyword>
<dbReference type="PANTHER" id="PTHR30485">
    <property type="entry name" value="NI/FE-HYDROGENASE 1 B-TYPE CYTOCHROME SUBUNIT"/>
    <property type="match status" value="1"/>
</dbReference>
<evidence type="ECO:0000256" key="4">
    <source>
        <dbReference type="ARBA" id="ARBA00022989"/>
    </source>
</evidence>
<feature type="transmembrane region" description="Helical" evidence="6">
    <location>
        <begin position="12"/>
        <end position="29"/>
    </location>
</feature>
<evidence type="ECO:0000256" key="6">
    <source>
        <dbReference type="SAM" id="Phobius"/>
    </source>
</evidence>
<dbReference type="Gene3D" id="1.20.950.20">
    <property type="entry name" value="Transmembrane di-heme cytochromes, Chain C"/>
    <property type="match status" value="1"/>
</dbReference>
<evidence type="ECO:0000256" key="2">
    <source>
        <dbReference type="ARBA" id="ARBA00022475"/>
    </source>
</evidence>
<comment type="caution">
    <text evidence="8">The sequence shown here is derived from an EMBL/GenBank/DDBJ whole genome shotgun (WGS) entry which is preliminary data.</text>
</comment>
<evidence type="ECO:0000313" key="8">
    <source>
        <dbReference type="EMBL" id="MDC7717606.1"/>
    </source>
</evidence>
<dbReference type="InterPro" id="IPR051542">
    <property type="entry name" value="Hydrogenase_cytochrome"/>
</dbReference>
<evidence type="ECO:0000256" key="1">
    <source>
        <dbReference type="ARBA" id="ARBA00004651"/>
    </source>
</evidence>
<accession>A0ABT5IZG4</accession>
<keyword evidence="5 6" id="KW-0472">Membrane</keyword>
<evidence type="ECO:0000256" key="3">
    <source>
        <dbReference type="ARBA" id="ARBA00022692"/>
    </source>
</evidence>
<sequence length="216" mass="23420">MSNKVKVWDLPTRLFHWVLLAMFAGMWASAENGQLQIHTKLGVAMLVLVVFRLLWGVVGSQSARFSDFFKPCQVKAYLRGEVTENQQPGHNPLGGLMVVALLGALLVQLGLGLFAADVDSYTFDGPLAKLIDSGLAEQVTEWHEIWFNVLLGLVGVHVLAIVAYRKLKNVNLVPPMITGSKTLAGEVKPLRFAPGWLALVVLVLAAVLVVGGLSLV</sequence>
<evidence type="ECO:0000313" key="9">
    <source>
        <dbReference type="Proteomes" id="UP001219956"/>
    </source>
</evidence>
<evidence type="ECO:0000256" key="5">
    <source>
        <dbReference type="ARBA" id="ARBA00023136"/>
    </source>
</evidence>
<feature type="transmembrane region" description="Helical" evidence="6">
    <location>
        <begin position="196"/>
        <end position="215"/>
    </location>
</feature>
<gene>
    <name evidence="8" type="ORF">PQU95_10325</name>
</gene>
<dbReference type="InterPro" id="IPR011577">
    <property type="entry name" value="Cyt_b561_bac/Ni-Hgenase"/>
</dbReference>
<feature type="transmembrane region" description="Helical" evidence="6">
    <location>
        <begin position="41"/>
        <end position="58"/>
    </location>
</feature>
<dbReference type="EMBL" id="JAQQLF010000011">
    <property type="protein sequence ID" value="MDC7717606.1"/>
    <property type="molecule type" value="Genomic_DNA"/>
</dbReference>
<dbReference type="PANTHER" id="PTHR30485:SF2">
    <property type="entry name" value="BLL0597 PROTEIN"/>
    <property type="match status" value="1"/>
</dbReference>
<feature type="domain" description="Cytochrome b561 bacterial/Ni-hydrogenase" evidence="7">
    <location>
        <begin position="7"/>
        <end position="179"/>
    </location>
</feature>
<evidence type="ECO:0000259" key="7">
    <source>
        <dbReference type="Pfam" id="PF01292"/>
    </source>
</evidence>
<dbReference type="InterPro" id="IPR016174">
    <property type="entry name" value="Di-haem_cyt_TM"/>
</dbReference>
<protein>
    <submittedName>
        <fullName evidence="8">Cytochrome b/b6 domain-containing protein</fullName>
    </submittedName>
</protein>
<feature type="transmembrane region" description="Helical" evidence="6">
    <location>
        <begin position="145"/>
        <end position="164"/>
    </location>
</feature>
<dbReference type="RefSeq" id="WP_272751922.1">
    <property type="nucleotide sequence ID" value="NZ_JAQQLF010000011.1"/>
</dbReference>
<dbReference type="SUPFAM" id="SSF81342">
    <property type="entry name" value="Transmembrane di-heme cytochromes"/>
    <property type="match status" value="1"/>
</dbReference>
<dbReference type="Proteomes" id="UP001219956">
    <property type="component" value="Unassembled WGS sequence"/>
</dbReference>
<keyword evidence="2" id="KW-1003">Cell membrane</keyword>
<keyword evidence="9" id="KW-1185">Reference proteome</keyword>
<feature type="transmembrane region" description="Helical" evidence="6">
    <location>
        <begin position="93"/>
        <end position="116"/>
    </location>
</feature>
<comment type="subcellular location">
    <subcellularLocation>
        <location evidence="1">Cell membrane</location>
        <topology evidence="1">Multi-pass membrane protein</topology>
    </subcellularLocation>
</comment>
<name>A0ABT5IZG4_9NEIS</name>
<dbReference type="Pfam" id="PF01292">
    <property type="entry name" value="Ni_hydr_CYTB"/>
    <property type="match status" value="1"/>
</dbReference>
<organism evidence="8 9">
    <name type="scientific">Vogesella aquatica</name>
    <dbReference type="NCBI Taxonomy" id="2984206"/>
    <lineage>
        <taxon>Bacteria</taxon>
        <taxon>Pseudomonadati</taxon>
        <taxon>Pseudomonadota</taxon>
        <taxon>Betaproteobacteria</taxon>
        <taxon>Neisseriales</taxon>
        <taxon>Chromobacteriaceae</taxon>
        <taxon>Vogesella</taxon>
    </lineage>
</organism>